<evidence type="ECO:0000313" key="4">
    <source>
        <dbReference type="Proteomes" id="UP000712281"/>
    </source>
</evidence>
<dbReference type="GO" id="GO:0005737">
    <property type="term" value="C:cytoplasm"/>
    <property type="evidence" value="ECO:0007669"/>
    <property type="project" value="TreeGrafter"/>
</dbReference>
<gene>
    <name evidence="3" type="ORF">F2Q68_00007426</name>
</gene>
<dbReference type="GO" id="GO:0019888">
    <property type="term" value="F:protein phosphatase regulator activity"/>
    <property type="evidence" value="ECO:0007669"/>
    <property type="project" value="InterPro"/>
</dbReference>
<dbReference type="GO" id="GO:0030289">
    <property type="term" value="C:protein phosphatase 4 complex"/>
    <property type="evidence" value="ECO:0007669"/>
    <property type="project" value="InterPro"/>
</dbReference>
<dbReference type="PANTHER" id="PTHR16487">
    <property type="entry name" value="PPP4R2-RELATED PROTEIN"/>
    <property type="match status" value="1"/>
</dbReference>
<dbReference type="Proteomes" id="UP000712281">
    <property type="component" value="Unassembled WGS sequence"/>
</dbReference>
<dbReference type="InterPro" id="IPR015267">
    <property type="entry name" value="PPP4R2"/>
</dbReference>
<protein>
    <submittedName>
        <fullName evidence="3">Uncharacterized protein</fullName>
    </submittedName>
</protein>
<proteinExistence type="inferred from homology"/>
<sequence>MEMQSSSDHEAPDTSSVPPPPPPSDGAPLQDHALLPQSIEHPFVSLYQSPSLLLACALDFSLPISLSVDMLVYDWFTIGWMMQDEHHAQSGCAGIRNVRGRSKGCIRSGSINGKVLAGLGETEGNAVVVVEEGMFRFSQNILRVAVQESEMSEEEVKGVLEAVASTGKFWQDWEKLKGMLSWWLKKVCSGTLALCLEYILSFYSHPDDYSISLSIRCALKVLSEYPEPFLISTKVLHLHCRDSVRIVLCLKVSSRLTIAICIGARGGEVGSQGSAHSDTDSPLPMIKRKPLLIKVCPCSKEFQI</sequence>
<dbReference type="EMBL" id="QGKW02000717">
    <property type="protein sequence ID" value="KAF2598783.1"/>
    <property type="molecule type" value="Genomic_DNA"/>
</dbReference>
<name>A0A8S9KZM6_BRACR</name>
<reference evidence="3" key="1">
    <citation type="submission" date="2019-12" db="EMBL/GenBank/DDBJ databases">
        <title>Genome sequencing and annotation of Brassica cretica.</title>
        <authorList>
            <person name="Studholme D.J."/>
            <person name="Sarris P.F."/>
        </authorList>
    </citation>
    <scope>NUCLEOTIDE SEQUENCE</scope>
    <source>
        <strain evidence="3">PFS-001/15</strain>
        <tissue evidence="3">Leaf</tissue>
    </source>
</reference>
<organism evidence="3 4">
    <name type="scientific">Brassica cretica</name>
    <name type="common">Mustard</name>
    <dbReference type="NCBI Taxonomy" id="69181"/>
    <lineage>
        <taxon>Eukaryota</taxon>
        <taxon>Viridiplantae</taxon>
        <taxon>Streptophyta</taxon>
        <taxon>Embryophyta</taxon>
        <taxon>Tracheophyta</taxon>
        <taxon>Spermatophyta</taxon>
        <taxon>Magnoliopsida</taxon>
        <taxon>eudicotyledons</taxon>
        <taxon>Gunneridae</taxon>
        <taxon>Pentapetalae</taxon>
        <taxon>rosids</taxon>
        <taxon>malvids</taxon>
        <taxon>Brassicales</taxon>
        <taxon>Brassicaceae</taxon>
        <taxon>Brassiceae</taxon>
        <taxon>Brassica</taxon>
    </lineage>
</organism>
<evidence type="ECO:0000256" key="1">
    <source>
        <dbReference type="ARBA" id="ARBA00009207"/>
    </source>
</evidence>
<comment type="caution">
    <text evidence="3">The sequence shown here is derived from an EMBL/GenBank/DDBJ whole genome shotgun (WGS) entry which is preliminary data.</text>
</comment>
<accession>A0A8S9KZM6</accession>
<dbReference type="AlphaFoldDB" id="A0A8S9KZM6"/>
<feature type="region of interest" description="Disordered" evidence="2">
    <location>
        <begin position="1"/>
        <end position="31"/>
    </location>
</feature>
<dbReference type="GO" id="GO:0005634">
    <property type="term" value="C:nucleus"/>
    <property type="evidence" value="ECO:0007669"/>
    <property type="project" value="TreeGrafter"/>
</dbReference>
<dbReference type="PANTHER" id="PTHR16487:SF0">
    <property type="entry name" value="PROTEIN PHOSPHATASE 4 REGULATORY SUBUNIT 2-RELATED"/>
    <property type="match status" value="1"/>
</dbReference>
<comment type="similarity">
    <text evidence="1">Belongs to the PPP4R2 family.</text>
</comment>
<evidence type="ECO:0000256" key="2">
    <source>
        <dbReference type="SAM" id="MobiDB-lite"/>
    </source>
</evidence>
<evidence type="ECO:0000313" key="3">
    <source>
        <dbReference type="EMBL" id="KAF2598783.1"/>
    </source>
</evidence>